<dbReference type="Pfam" id="PF16162">
    <property type="entry name" value="KwaB"/>
    <property type="match status" value="1"/>
</dbReference>
<dbReference type="AlphaFoldDB" id="A0A4U6QAL2"/>
<feature type="compositionally biased region" description="Polar residues" evidence="1">
    <location>
        <begin position="1"/>
        <end position="12"/>
    </location>
</feature>
<feature type="compositionally biased region" description="Basic and acidic residues" evidence="1">
    <location>
        <begin position="38"/>
        <end position="47"/>
    </location>
</feature>
<dbReference type="EMBL" id="SZZH01000006">
    <property type="protein sequence ID" value="TKV56961.1"/>
    <property type="molecule type" value="Genomic_DNA"/>
</dbReference>
<organism evidence="2 3">
    <name type="scientific">Nakamurella flava</name>
    <dbReference type="NCBI Taxonomy" id="2576308"/>
    <lineage>
        <taxon>Bacteria</taxon>
        <taxon>Bacillati</taxon>
        <taxon>Actinomycetota</taxon>
        <taxon>Actinomycetes</taxon>
        <taxon>Nakamurellales</taxon>
        <taxon>Nakamurellaceae</taxon>
        <taxon>Nakamurella</taxon>
    </lineage>
</organism>
<reference evidence="2 3" key="1">
    <citation type="submission" date="2019-05" db="EMBL/GenBank/DDBJ databases">
        <title>Nakamurella sp. N5BH11, whole genome shotgun sequence.</title>
        <authorList>
            <person name="Tuo L."/>
        </authorList>
    </citation>
    <scope>NUCLEOTIDE SEQUENCE [LARGE SCALE GENOMIC DNA]</scope>
    <source>
        <strain evidence="2 3">N5BH11</strain>
    </source>
</reference>
<feature type="region of interest" description="Disordered" evidence="1">
    <location>
        <begin position="1"/>
        <end position="70"/>
    </location>
</feature>
<dbReference type="OrthoDB" id="5141768at2"/>
<dbReference type="Proteomes" id="UP000306985">
    <property type="component" value="Unassembled WGS sequence"/>
</dbReference>
<sequence length="402" mass="43579">MTTRGSAMTQQMDPIDRVGAWADPTAPPPPEAGAGRDAPAHPVDRGHAVRGRGAGRTSVAGRSGRGPRRPVRVVHRAGRERIGSMTPDDRSTAVRAALAGAGSGRASLLMVTDHRTSRPRVFAAPVDLAFAEQLVELATEVSTDAAEAEWRPAAPGFTPAAGQWLWTATAHTPLAGLDEEICRPTHAPYQRSVRFGRSNLMVLRIRADDGTDLLRLYQGFSPDKALGTGRRLVGFWSGERFTALTAPLVIDRAFRVVVAQGMALMPTAAAYEGLFGPPTAVRVEAAATFADAFEDALLVRGVDELRVACLSDLNMMRKLLSIRRRLEDPRFRAALTMDRVLAFLATNPQVTVPVDRSGPSPALVFEPGPQQRWALLKLLDDDYLRSDLTGYRYEANSKSDVR</sequence>
<protein>
    <submittedName>
        <fullName evidence="2">DUF4868 domain-containing protein</fullName>
    </submittedName>
</protein>
<evidence type="ECO:0000256" key="1">
    <source>
        <dbReference type="SAM" id="MobiDB-lite"/>
    </source>
</evidence>
<comment type="caution">
    <text evidence="2">The sequence shown here is derived from an EMBL/GenBank/DDBJ whole genome shotgun (WGS) entry which is preliminary data.</text>
</comment>
<gene>
    <name evidence="2" type="ORF">FDO65_19220</name>
</gene>
<keyword evidence="3" id="KW-1185">Reference proteome</keyword>
<evidence type="ECO:0000313" key="3">
    <source>
        <dbReference type="Proteomes" id="UP000306985"/>
    </source>
</evidence>
<name>A0A4U6QAL2_9ACTN</name>
<dbReference type="InterPro" id="IPR032359">
    <property type="entry name" value="KwaB-like"/>
</dbReference>
<accession>A0A4U6QAL2</accession>
<proteinExistence type="predicted"/>
<evidence type="ECO:0000313" key="2">
    <source>
        <dbReference type="EMBL" id="TKV56961.1"/>
    </source>
</evidence>